<evidence type="ECO:0000256" key="4">
    <source>
        <dbReference type="ARBA" id="ARBA00023163"/>
    </source>
</evidence>
<dbReference type="InterPro" id="IPR005119">
    <property type="entry name" value="LysR_subst-bd"/>
</dbReference>
<name>A0A1I5MUT5_9GAMM</name>
<reference evidence="6 7" key="1">
    <citation type="submission" date="2016-10" db="EMBL/GenBank/DDBJ databases">
        <authorList>
            <person name="de Groot N.N."/>
        </authorList>
    </citation>
    <scope>NUCLEOTIDE SEQUENCE [LARGE SCALE GENOMIC DNA]</scope>
    <source>
        <strain evidence="6 7">CCUG 59231</strain>
    </source>
</reference>
<gene>
    <name evidence="6" type="ORF">SAMN05216601_105398</name>
</gene>
<dbReference type="EMBL" id="FOWP01000005">
    <property type="protein sequence ID" value="SFP12836.1"/>
    <property type="molecule type" value="Genomic_DNA"/>
</dbReference>
<evidence type="ECO:0000259" key="5">
    <source>
        <dbReference type="PROSITE" id="PS50931"/>
    </source>
</evidence>
<proteinExistence type="inferred from homology"/>
<protein>
    <submittedName>
        <fullName evidence="6">DNA-binding transcriptional regulator, LysR family</fullName>
    </submittedName>
</protein>
<keyword evidence="2" id="KW-0805">Transcription regulation</keyword>
<dbReference type="PROSITE" id="PS50931">
    <property type="entry name" value="HTH_LYSR"/>
    <property type="match status" value="1"/>
</dbReference>
<evidence type="ECO:0000256" key="1">
    <source>
        <dbReference type="ARBA" id="ARBA00009437"/>
    </source>
</evidence>
<dbReference type="AlphaFoldDB" id="A0A1I5MUT5"/>
<organism evidence="6 7">
    <name type="scientific">Ectopseudomonas composti</name>
    <dbReference type="NCBI Taxonomy" id="658457"/>
    <lineage>
        <taxon>Bacteria</taxon>
        <taxon>Pseudomonadati</taxon>
        <taxon>Pseudomonadota</taxon>
        <taxon>Gammaproteobacteria</taxon>
        <taxon>Pseudomonadales</taxon>
        <taxon>Pseudomonadaceae</taxon>
        <taxon>Ectopseudomonas</taxon>
    </lineage>
</organism>
<dbReference type="Proteomes" id="UP000182400">
    <property type="component" value="Unassembled WGS sequence"/>
</dbReference>
<comment type="similarity">
    <text evidence="1">Belongs to the LysR transcriptional regulatory family.</text>
</comment>
<dbReference type="SUPFAM" id="SSF53850">
    <property type="entry name" value="Periplasmic binding protein-like II"/>
    <property type="match status" value="1"/>
</dbReference>
<dbReference type="SUPFAM" id="SSF46785">
    <property type="entry name" value="Winged helix' DNA-binding domain"/>
    <property type="match status" value="1"/>
</dbReference>
<dbReference type="GO" id="GO:0005829">
    <property type="term" value="C:cytosol"/>
    <property type="evidence" value="ECO:0007669"/>
    <property type="project" value="TreeGrafter"/>
</dbReference>
<dbReference type="GO" id="GO:0003700">
    <property type="term" value="F:DNA-binding transcription factor activity"/>
    <property type="evidence" value="ECO:0007669"/>
    <property type="project" value="InterPro"/>
</dbReference>
<dbReference type="InterPro" id="IPR000847">
    <property type="entry name" value="LysR_HTH_N"/>
</dbReference>
<dbReference type="Gene3D" id="3.40.190.290">
    <property type="match status" value="1"/>
</dbReference>
<evidence type="ECO:0000313" key="6">
    <source>
        <dbReference type="EMBL" id="SFP12836.1"/>
    </source>
</evidence>
<dbReference type="InterPro" id="IPR036390">
    <property type="entry name" value="WH_DNA-bd_sf"/>
</dbReference>
<dbReference type="STRING" id="658457.SAMN05216601_105398"/>
<sequence>MAPQMDARPLLCDHSQAFVHSTNDESSTPDTHWLSHCLTGNPAIVSLNKLPTLHNWLRLRHLQLIETLADTGNMHATAQQMGLSQPAVSKMLREIEQMFDFALFDRQPRELVATELGLTVIAYARRTLNDCQHFAQELDTLRQGGYGHLRVGAIFAATAQVVPKTLLQLKRQRPLLTIELVEHTSDYLLQMLLHKQLDLAIGRFTEPRQQEHFSYQEVASEPFLLCADPAHPLAREATPSARDLEQWPWVVYPSNTPLRRMIEQAFNDAGIRFPLNRVETASVQSTLHLLHHSQALALLPEAIVLQQVALGQLVLLQPPLQTPSLGYGLLRRKDEPLSANALQFYEALQSVLDSPR</sequence>
<feature type="domain" description="HTH lysR-type" evidence="5">
    <location>
        <begin position="57"/>
        <end position="114"/>
    </location>
</feature>
<dbReference type="Pfam" id="PF00126">
    <property type="entry name" value="HTH_1"/>
    <property type="match status" value="1"/>
</dbReference>
<keyword evidence="4" id="KW-0804">Transcription</keyword>
<dbReference type="GO" id="GO:0003677">
    <property type="term" value="F:DNA binding"/>
    <property type="evidence" value="ECO:0007669"/>
    <property type="project" value="UniProtKB-KW"/>
</dbReference>
<accession>A0A1I5MUT5</accession>
<evidence type="ECO:0000313" key="7">
    <source>
        <dbReference type="Proteomes" id="UP000182400"/>
    </source>
</evidence>
<evidence type="ECO:0000256" key="3">
    <source>
        <dbReference type="ARBA" id="ARBA00023125"/>
    </source>
</evidence>
<keyword evidence="3 6" id="KW-0238">DNA-binding</keyword>
<dbReference type="Gene3D" id="1.10.10.10">
    <property type="entry name" value="Winged helix-like DNA-binding domain superfamily/Winged helix DNA-binding domain"/>
    <property type="match status" value="1"/>
</dbReference>
<dbReference type="PANTHER" id="PTHR30419">
    <property type="entry name" value="HTH-TYPE TRANSCRIPTIONAL REGULATOR YBHD"/>
    <property type="match status" value="1"/>
</dbReference>
<dbReference type="InterPro" id="IPR050950">
    <property type="entry name" value="HTH-type_LysR_regulators"/>
</dbReference>
<dbReference type="PANTHER" id="PTHR30419:SF8">
    <property type="entry name" value="NITROGEN ASSIMILATION TRANSCRIPTIONAL ACTIVATOR-RELATED"/>
    <property type="match status" value="1"/>
</dbReference>
<dbReference type="InterPro" id="IPR036388">
    <property type="entry name" value="WH-like_DNA-bd_sf"/>
</dbReference>
<evidence type="ECO:0000256" key="2">
    <source>
        <dbReference type="ARBA" id="ARBA00023015"/>
    </source>
</evidence>
<dbReference type="Pfam" id="PF03466">
    <property type="entry name" value="LysR_substrate"/>
    <property type="match status" value="1"/>
</dbReference>